<feature type="binding site" evidence="1">
    <location>
        <position position="18"/>
    </location>
    <ligand>
        <name>S-adenosyl-L-methionine</name>
        <dbReference type="ChEBI" id="CHEBI:59789"/>
    </ligand>
</feature>
<dbReference type="InterPro" id="IPR029063">
    <property type="entry name" value="SAM-dependent_MTases_sf"/>
</dbReference>
<dbReference type="EMBL" id="ANHY01000013">
    <property type="protein sequence ID" value="EKV29173.1"/>
    <property type="molecule type" value="Genomic_DNA"/>
</dbReference>
<feature type="site" description="Interaction with substrate rRNA" evidence="1">
    <location>
        <position position="3"/>
    </location>
</feature>
<dbReference type="EC" id="2.1.1.266" evidence="1"/>
<comment type="caution">
    <text evidence="2">The sequence shown here is derived from an EMBL/GenBank/DDBJ whole genome shotgun (WGS) entry which is preliminary data.</text>
</comment>
<feature type="binding site" evidence="1">
    <location>
        <begin position="142"/>
        <end position="143"/>
    </location>
    <ligand>
        <name>S-adenosyl-L-methionine</name>
        <dbReference type="ChEBI" id="CHEBI:59789"/>
    </ligand>
</feature>
<dbReference type="RefSeq" id="WP_009541138.1">
    <property type="nucleotide sequence ID" value="NZ_ANHY01000013.1"/>
</dbReference>
<feature type="binding site" evidence="1">
    <location>
        <position position="117"/>
    </location>
    <ligand>
        <name>S-adenosyl-L-methionine</name>
        <dbReference type="ChEBI" id="CHEBI:59789"/>
    </ligand>
</feature>
<gene>
    <name evidence="1" type="primary">rlmJ</name>
    <name evidence="2" type="ORF">C882_0480</name>
</gene>
<reference evidence="2 3" key="1">
    <citation type="journal article" date="2013" name="Genome Announc.">
        <title>Draft Genome Sequence of an Alphaproteobacterium, Caenispirillum salinarum AK4(T), Isolated from a Solar Saltern.</title>
        <authorList>
            <person name="Khatri I."/>
            <person name="Singh A."/>
            <person name="Korpole S."/>
            <person name="Pinnaka A.K."/>
            <person name="Subramanian S."/>
        </authorList>
    </citation>
    <scope>NUCLEOTIDE SEQUENCE [LARGE SCALE GENOMIC DNA]</scope>
    <source>
        <strain evidence="2 3">AK4</strain>
    </source>
</reference>
<dbReference type="AlphaFoldDB" id="K9HFI3"/>
<sequence length="282" mass="31251">MNYRHIYHAGNFADVFKHALLALVVDYLTRKDKPFFVLDTHAGLGAYDLSADEAQRTGEWRDGIGRILAEPDPPEALRPYLGAVRALDPDGGMARYPGSPRIARHFMRPGDRLMASELHPEDAAVLKSVFARDRQTKVLELDGYTALKANVPPKERRGLVLMDPPFEQPDEFSAMVRALTAAYRKWPTGIYGLWYPVKGGGVVPAFHGELATAGLGDVLVAEMTVMPVDETTNRLNGTGMVLINPPWTLEDTLHDLLPWLTRVLGRADLGGGGWRLAWLSRK</sequence>
<proteinExistence type="inferred from homology"/>
<keyword evidence="3" id="KW-1185">Reference proteome</keyword>
<keyword evidence="1" id="KW-0698">rRNA processing</keyword>
<dbReference type="Pfam" id="PF04378">
    <property type="entry name" value="RsmJ"/>
    <property type="match status" value="1"/>
</dbReference>
<dbReference type="OrthoDB" id="9791274at2"/>
<feature type="binding site" evidence="1">
    <location>
        <position position="41"/>
    </location>
    <ligand>
        <name>S-adenosyl-L-methionine</name>
        <dbReference type="ChEBI" id="CHEBI:59789"/>
    </ligand>
</feature>
<dbReference type="GO" id="GO:0005829">
    <property type="term" value="C:cytosol"/>
    <property type="evidence" value="ECO:0007669"/>
    <property type="project" value="TreeGrafter"/>
</dbReference>
<evidence type="ECO:0000313" key="3">
    <source>
        <dbReference type="Proteomes" id="UP000009881"/>
    </source>
</evidence>
<dbReference type="Proteomes" id="UP000009881">
    <property type="component" value="Unassembled WGS sequence"/>
</dbReference>
<dbReference type="PANTHER" id="PTHR37426">
    <property type="entry name" value="RIBOSOMAL RNA LARGE SUBUNIT METHYLTRANSFERASE J"/>
    <property type="match status" value="1"/>
</dbReference>
<keyword evidence="1" id="KW-0949">S-adenosyl-L-methionine</keyword>
<organism evidence="2 3">
    <name type="scientific">Caenispirillum salinarum AK4</name>
    <dbReference type="NCBI Taxonomy" id="1238182"/>
    <lineage>
        <taxon>Bacteria</taxon>
        <taxon>Pseudomonadati</taxon>
        <taxon>Pseudomonadota</taxon>
        <taxon>Alphaproteobacteria</taxon>
        <taxon>Rhodospirillales</taxon>
        <taxon>Novispirillaceae</taxon>
        <taxon>Caenispirillum</taxon>
    </lineage>
</organism>
<protein>
    <recommendedName>
        <fullName evidence="1">Ribosomal RNA large subunit methyltransferase J</fullName>
        <ecNumber evidence="1">2.1.1.266</ecNumber>
    </recommendedName>
    <alternativeName>
        <fullName evidence="1">23S rRNA (adenine(2030)-N6)-methyltransferase</fullName>
    </alternativeName>
    <alternativeName>
        <fullName evidence="1">23S rRNA m6A2030 methyltransferase</fullName>
    </alternativeName>
</protein>
<dbReference type="PANTHER" id="PTHR37426:SF1">
    <property type="entry name" value="RIBOSOMAL RNA LARGE SUBUNIT METHYLTRANSFERASE J"/>
    <property type="match status" value="1"/>
</dbReference>
<dbReference type="Gene3D" id="3.40.50.150">
    <property type="entry name" value="Vaccinia Virus protein VP39"/>
    <property type="match status" value="1"/>
</dbReference>
<name>K9HFI3_9PROT</name>
<accession>K9HFI3</accession>
<comment type="function">
    <text evidence="1">Specifically methylates the adenine in position 2030 of 23S rRNA.</text>
</comment>
<keyword evidence="1" id="KW-0489">Methyltransferase</keyword>
<evidence type="ECO:0000256" key="1">
    <source>
        <dbReference type="HAMAP-Rule" id="MF_00934"/>
    </source>
</evidence>
<dbReference type="GO" id="GO:0036307">
    <property type="term" value="F:23S rRNA (adenine(2030)-N(6))-methyltransferase activity"/>
    <property type="evidence" value="ECO:0007669"/>
    <property type="project" value="UniProtKB-UniRule"/>
</dbReference>
<keyword evidence="1" id="KW-0808">Transferase</keyword>
<feature type="binding site" evidence="1">
    <location>
        <position position="163"/>
    </location>
    <ligand>
        <name>S-adenosyl-L-methionine</name>
        <dbReference type="ChEBI" id="CHEBI:59789"/>
    </ligand>
</feature>
<dbReference type="SUPFAM" id="SSF53335">
    <property type="entry name" value="S-adenosyl-L-methionine-dependent methyltransferases"/>
    <property type="match status" value="1"/>
</dbReference>
<comment type="similarity">
    <text evidence="1">Belongs to the RlmJ family.</text>
</comment>
<dbReference type="InterPro" id="IPR007473">
    <property type="entry name" value="RlmJ"/>
</dbReference>
<keyword evidence="1" id="KW-0694">RNA-binding</keyword>
<dbReference type="PATRIC" id="fig|1238182.3.peg.2695"/>
<dbReference type="HAMAP" id="MF_00934">
    <property type="entry name" value="23SrRNA_methyltr_J"/>
    <property type="match status" value="1"/>
</dbReference>
<dbReference type="GO" id="GO:0070475">
    <property type="term" value="P:rRNA base methylation"/>
    <property type="evidence" value="ECO:0007669"/>
    <property type="project" value="UniProtKB-UniRule"/>
</dbReference>
<dbReference type="STRING" id="1238182.C882_0480"/>
<feature type="binding site" evidence="1">
    <location>
        <position position="99"/>
    </location>
    <ligand>
        <name>S-adenosyl-L-methionine</name>
        <dbReference type="ChEBI" id="CHEBI:59789"/>
    </ligand>
</feature>
<feature type="active site" description="Proton acceptor" evidence="1">
    <location>
        <position position="163"/>
    </location>
</feature>
<dbReference type="GO" id="GO:0003723">
    <property type="term" value="F:RNA binding"/>
    <property type="evidence" value="ECO:0007669"/>
    <property type="project" value="UniProtKB-UniRule"/>
</dbReference>
<dbReference type="eggNOG" id="COG2961">
    <property type="taxonomic scope" value="Bacteria"/>
</dbReference>
<evidence type="ECO:0000313" key="2">
    <source>
        <dbReference type="EMBL" id="EKV29173.1"/>
    </source>
</evidence>
<comment type="catalytic activity">
    <reaction evidence="1">
        <text>adenosine(2030) in 23S rRNA + S-adenosyl-L-methionine = N(6)-methyladenosine(2030) in 23S rRNA + S-adenosyl-L-homocysteine + H(+)</text>
        <dbReference type="Rhea" id="RHEA:43736"/>
        <dbReference type="Rhea" id="RHEA-COMP:10668"/>
        <dbReference type="Rhea" id="RHEA-COMP:10669"/>
        <dbReference type="ChEBI" id="CHEBI:15378"/>
        <dbReference type="ChEBI" id="CHEBI:57856"/>
        <dbReference type="ChEBI" id="CHEBI:59789"/>
        <dbReference type="ChEBI" id="CHEBI:74411"/>
        <dbReference type="ChEBI" id="CHEBI:74449"/>
        <dbReference type="EC" id="2.1.1.266"/>
    </reaction>
</comment>
<comment type="subunit">
    <text evidence="1">Monomer.</text>
</comment>